<dbReference type="InterPro" id="IPR022003">
    <property type="entry name" value="RST"/>
</dbReference>
<dbReference type="OrthoDB" id="6133115at2759"/>
<keyword evidence="4" id="KW-0539">Nucleus</keyword>
<evidence type="ECO:0000313" key="9">
    <source>
        <dbReference type="EMBL" id="PSR99956.1"/>
    </source>
</evidence>
<dbReference type="Gene3D" id="3.90.228.10">
    <property type="match status" value="1"/>
</dbReference>
<dbReference type="OMA" id="YSSFKMG"/>
<keyword evidence="2" id="KW-0217">Developmental protein</keyword>
<dbReference type="EMBL" id="NKQK01000021">
    <property type="protein sequence ID" value="PSR99956.1"/>
    <property type="molecule type" value="Genomic_DNA"/>
</dbReference>
<dbReference type="AlphaFoldDB" id="A0A2R6Q0M6"/>
<keyword evidence="3" id="KW-0346">Stress response</keyword>
<dbReference type="Proteomes" id="UP000241394">
    <property type="component" value="Chromosome LG21"/>
</dbReference>
<reference evidence="10" key="2">
    <citation type="journal article" date="2018" name="BMC Genomics">
        <title>A manually annotated Actinidia chinensis var. chinensis (kiwifruit) genome highlights the challenges associated with draft genomes and gene prediction in plants.</title>
        <authorList>
            <person name="Pilkington S.M."/>
            <person name="Crowhurst R."/>
            <person name="Hilario E."/>
            <person name="Nardozza S."/>
            <person name="Fraser L."/>
            <person name="Peng Y."/>
            <person name="Gunaseelan K."/>
            <person name="Simpson R."/>
            <person name="Tahir J."/>
            <person name="Deroles S.C."/>
            <person name="Templeton K."/>
            <person name="Luo Z."/>
            <person name="Davy M."/>
            <person name="Cheng C."/>
            <person name="McNeilage M."/>
            <person name="Scaglione D."/>
            <person name="Liu Y."/>
            <person name="Zhang Q."/>
            <person name="Datson P."/>
            <person name="De Silva N."/>
            <person name="Gardiner S.E."/>
            <person name="Bassett H."/>
            <person name="Chagne D."/>
            <person name="McCallum J."/>
            <person name="Dzierzon H."/>
            <person name="Deng C."/>
            <person name="Wang Y.Y."/>
            <person name="Barron L."/>
            <person name="Manako K."/>
            <person name="Bowen J."/>
            <person name="Foster T.M."/>
            <person name="Erridge Z.A."/>
            <person name="Tiffin H."/>
            <person name="Waite C.N."/>
            <person name="Davies K.M."/>
            <person name="Grierson E.P."/>
            <person name="Laing W.A."/>
            <person name="Kirk R."/>
            <person name="Chen X."/>
            <person name="Wood M."/>
            <person name="Montefiori M."/>
            <person name="Brummell D.A."/>
            <person name="Schwinn K.E."/>
            <person name="Catanach A."/>
            <person name="Fullerton C."/>
            <person name="Li D."/>
            <person name="Meiyalaghan S."/>
            <person name="Nieuwenhuizen N."/>
            <person name="Read N."/>
            <person name="Prakash R."/>
            <person name="Hunter D."/>
            <person name="Zhang H."/>
            <person name="McKenzie M."/>
            <person name="Knabel M."/>
            <person name="Harris A."/>
            <person name="Allan A.C."/>
            <person name="Gleave A."/>
            <person name="Chen A."/>
            <person name="Janssen B.J."/>
            <person name="Plunkett B."/>
            <person name="Ampomah-Dwamena C."/>
            <person name="Voogd C."/>
            <person name="Leif D."/>
            <person name="Lafferty D."/>
            <person name="Souleyre E.J.F."/>
            <person name="Varkonyi-Gasic E."/>
            <person name="Gambi F."/>
            <person name="Hanley J."/>
            <person name="Yao J.L."/>
            <person name="Cheung J."/>
            <person name="David K.M."/>
            <person name="Warren B."/>
            <person name="Marsh K."/>
            <person name="Snowden K.C."/>
            <person name="Lin-Wang K."/>
            <person name="Brian L."/>
            <person name="Martinez-Sanchez M."/>
            <person name="Wang M."/>
            <person name="Ileperuma N."/>
            <person name="Macnee N."/>
            <person name="Campin R."/>
            <person name="McAtee P."/>
            <person name="Drummond R.S.M."/>
            <person name="Espley R.V."/>
            <person name="Ireland H.S."/>
            <person name="Wu R."/>
            <person name="Atkinson R.G."/>
            <person name="Karunairetnam S."/>
            <person name="Bulley S."/>
            <person name="Chunkath S."/>
            <person name="Hanley Z."/>
            <person name="Storey R."/>
            <person name="Thrimawithana A.H."/>
            <person name="Thomson S."/>
            <person name="David C."/>
            <person name="Testolin R."/>
            <person name="Huang H."/>
            <person name="Hellens R.P."/>
            <person name="Schaffer R.J."/>
        </authorList>
    </citation>
    <scope>NUCLEOTIDE SEQUENCE [LARGE SCALE GENOMIC DNA]</scope>
    <source>
        <strain evidence="10">cv. Red5</strain>
    </source>
</reference>
<evidence type="ECO:0000256" key="2">
    <source>
        <dbReference type="ARBA" id="ARBA00022473"/>
    </source>
</evidence>
<dbReference type="Pfam" id="PF00644">
    <property type="entry name" value="PARP"/>
    <property type="match status" value="1"/>
</dbReference>
<dbReference type="Pfam" id="PF23467">
    <property type="entry name" value="WWE_5"/>
    <property type="match status" value="1"/>
</dbReference>
<comment type="subcellular location">
    <subcellularLocation>
        <location evidence="1">Nucleus</location>
    </subcellularLocation>
</comment>
<dbReference type="InterPro" id="IPR012317">
    <property type="entry name" value="Poly(ADP-ribose)pol_cat_dom"/>
</dbReference>
<protein>
    <submittedName>
        <fullName evidence="9">Inactive poly [ADP-ribose] polymerase</fullName>
    </submittedName>
</protein>
<dbReference type="PROSITE" id="PS51059">
    <property type="entry name" value="PARP_CATALYTIC"/>
    <property type="match status" value="1"/>
</dbReference>
<evidence type="ECO:0000313" key="10">
    <source>
        <dbReference type="Proteomes" id="UP000241394"/>
    </source>
</evidence>
<dbReference type="InterPro" id="IPR004170">
    <property type="entry name" value="WWE_dom"/>
</dbReference>
<dbReference type="InterPro" id="IPR037197">
    <property type="entry name" value="WWE_dom_sf"/>
</dbReference>
<dbReference type="InterPro" id="IPR044964">
    <property type="entry name" value="RCD1/SRO1-5"/>
</dbReference>
<comment type="caution">
    <text evidence="9">The sequence shown here is derived from an EMBL/GenBank/DDBJ whole genome shotgun (WGS) entry which is preliminary data.</text>
</comment>
<organism evidence="9 10">
    <name type="scientific">Actinidia chinensis var. chinensis</name>
    <name type="common">Chinese soft-hair kiwi</name>
    <dbReference type="NCBI Taxonomy" id="1590841"/>
    <lineage>
        <taxon>Eukaryota</taxon>
        <taxon>Viridiplantae</taxon>
        <taxon>Streptophyta</taxon>
        <taxon>Embryophyta</taxon>
        <taxon>Tracheophyta</taxon>
        <taxon>Spermatophyta</taxon>
        <taxon>Magnoliopsida</taxon>
        <taxon>eudicotyledons</taxon>
        <taxon>Gunneridae</taxon>
        <taxon>Pentapetalae</taxon>
        <taxon>asterids</taxon>
        <taxon>Ericales</taxon>
        <taxon>Actinidiaceae</taxon>
        <taxon>Actinidia</taxon>
    </lineage>
</organism>
<name>A0A2R6Q0M6_ACTCC</name>
<dbReference type="SUPFAM" id="SSF117839">
    <property type="entry name" value="WWE domain"/>
    <property type="match status" value="1"/>
</dbReference>
<keyword evidence="10" id="KW-1185">Reference proteome</keyword>
<evidence type="ECO:0000259" key="6">
    <source>
        <dbReference type="PROSITE" id="PS50918"/>
    </source>
</evidence>
<dbReference type="SUPFAM" id="SSF56399">
    <property type="entry name" value="ADP-ribosylation"/>
    <property type="match status" value="1"/>
</dbReference>
<feature type="region of interest" description="Disordered" evidence="5">
    <location>
        <begin position="165"/>
        <end position="190"/>
    </location>
</feature>
<evidence type="ECO:0000256" key="1">
    <source>
        <dbReference type="ARBA" id="ARBA00004123"/>
    </source>
</evidence>
<dbReference type="InParanoid" id="A0A2R6Q0M6"/>
<accession>A0A2R6Q0M6</accession>
<dbReference type="Pfam" id="PF12174">
    <property type="entry name" value="RST"/>
    <property type="match status" value="1"/>
</dbReference>
<dbReference type="STRING" id="1590841.A0A2R6Q0M6"/>
<dbReference type="GO" id="GO:0005634">
    <property type="term" value="C:nucleus"/>
    <property type="evidence" value="ECO:0007669"/>
    <property type="project" value="UniProtKB-SubCell"/>
</dbReference>
<dbReference type="PROSITE" id="PS50918">
    <property type="entry name" value="WWE"/>
    <property type="match status" value="1"/>
</dbReference>
<reference evidence="9 10" key="1">
    <citation type="submission" date="2017-07" db="EMBL/GenBank/DDBJ databases">
        <title>An improved, manually edited Actinidia chinensis var. chinensis (kiwifruit) genome highlights the challenges associated with draft genomes and gene prediction in plants.</title>
        <authorList>
            <person name="Pilkington S."/>
            <person name="Crowhurst R."/>
            <person name="Hilario E."/>
            <person name="Nardozza S."/>
            <person name="Fraser L."/>
            <person name="Peng Y."/>
            <person name="Gunaseelan K."/>
            <person name="Simpson R."/>
            <person name="Tahir J."/>
            <person name="Deroles S."/>
            <person name="Templeton K."/>
            <person name="Luo Z."/>
            <person name="Davy M."/>
            <person name="Cheng C."/>
            <person name="Mcneilage M."/>
            <person name="Scaglione D."/>
            <person name="Liu Y."/>
            <person name="Zhang Q."/>
            <person name="Datson P."/>
            <person name="De Silva N."/>
            <person name="Gardiner S."/>
            <person name="Bassett H."/>
            <person name="Chagne D."/>
            <person name="Mccallum J."/>
            <person name="Dzierzon H."/>
            <person name="Deng C."/>
            <person name="Wang Y.-Y."/>
            <person name="Barron N."/>
            <person name="Manako K."/>
            <person name="Bowen J."/>
            <person name="Foster T."/>
            <person name="Erridge Z."/>
            <person name="Tiffin H."/>
            <person name="Waite C."/>
            <person name="Davies K."/>
            <person name="Grierson E."/>
            <person name="Laing W."/>
            <person name="Kirk R."/>
            <person name="Chen X."/>
            <person name="Wood M."/>
            <person name="Montefiori M."/>
            <person name="Brummell D."/>
            <person name="Schwinn K."/>
            <person name="Catanach A."/>
            <person name="Fullerton C."/>
            <person name="Li D."/>
            <person name="Meiyalaghan S."/>
            <person name="Nieuwenhuizen N."/>
            <person name="Read N."/>
            <person name="Prakash R."/>
            <person name="Hunter D."/>
            <person name="Zhang H."/>
            <person name="Mckenzie M."/>
            <person name="Knabel M."/>
            <person name="Harris A."/>
            <person name="Allan A."/>
            <person name="Chen A."/>
            <person name="Janssen B."/>
            <person name="Plunkett B."/>
            <person name="Dwamena C."/>
            <person name="Voogd C."/>
            <person name="Leif D."/>
            <person name="Lafferty D."/>
            <person name="Souleyre E."/>
            <person name="Varkonyi-Gasic E."/>
            <person name="Gambi F."/>
            <person name="Hanley J."/>
            <person name="Yao J.-L."/>
            <person name="Cheung J."/>
            <person name="David K."/>
            <person name="Warren B."/>
            <person name="Marsh K."/>
            <person name="Snowden K."/>
            <person name="Lin-Wang K."/>
            <person name="Brian L."/>
            <person name="Martinez-Sanchez M."/>
            <person name="Wang M."/>
            <person name="Ileperuma N."/>
            <person name="Macnee N."/>
            <person name="Campin R."/>
            <person name="Mcatee P."/>
            <person name="Drummond R."/>
            <person name="Espley R."/>
            <person name="Ireland H."/>
            <person name="Wu R."/>
            <person name="Atkinson R."/>
            <person name="Karunairetnam S."/>
            <person name="Bulley S."/>
            <person name="Chunkath S."/>
            <person name="Hanley Z."/>
            <person name="Storey R."/>
            <person name="Thrimawithana A."/>
            <person name="Thomson S."/>
            <person name="David C."/>
            <person name="Testolin R."/>
        </authorList>
    </citation>
    <scope>NUCLEOTIDE SEQUENCE [LARGE SCALE GENOMIC DNA]</scope>
    <source>
        <strain evidence="10">cv. Red5</strain>
        <tissue evidence="9">Young leaf</tissue>
    </source>
</reference>
<evidence type="ECO:0000259" key="8">
    <source>
        <dbReference type="PROSITE" id="PS51879"/>
    </source>
</evidence>
<feature type="domain" description="PARP catalytic" evidence="7">
    <location>
        <begin position="187"/>
        <end position="407"/>
    </location>
</feature>
<evidence type="ECO:0000259" key="7">
    <source>
        <dbReference type="PROSITE" id="PS51059"/>
    </source>
</evidence>
<dbReference type="GO" id="GO:0003950">
    <property type="term" value="F:NAD+ poly-ADP-ribosyltransferase activity"/>
    <property type="evidence" value="ECO:0007669"/>
    <property type="project" value="InterPro"/>
</dbReference>
<dbReference type="Gramene" id="PSR99956">
    <property type="protein sequence ID" value="PSR99956"/>
    <property type="gene ID" value="CEY00_Acc23856"/>
</dbReference>
<evidence type="ECO:0000256" key="5">
    <source>
        <dbReference type="SAM" id="MobiDB-lite"/>
    </source>
</evidence>
<feature type="domain" description="WWE" evidence="6">
    <location>
        <begin position="44"/>
        <end position="119"/>
    </location>
</feature>
<sequence>MAMANQSDVVGGVRSHPELLPSPSIPSNRVGCARESCTTQMLVRNYSNFKRSGSPARVMYYEGGSWSDFSGAVMDSVREAFAAGKAVVEVGIGGGLYLFDLYRMLQVDLGSGNQRSVAWIDVDGKCFFPKIFVDGGGDFVNHSGDSKIEVEVEVKVGRALNSSKKKKESEGIESGEGSSNDKPGIAKRPRINLASPRWPNAKLLKEGKNDYSIVENLFMTGVGIVESGAKITSIYRCFRSDPLNEARYEAFQKQTESTKAARGNPKTSFAWYGTSAEEVQSIFSHGFGVPSKISGSEAHGVGIYLSPVRSPLASSRLSDVDSNGEKHVILCRVILGKCEKVEAGSLQKYPSSVDFDTGVDDLENPKWYVVWCANMHTHILPECVVSYKSSDIVPGQRRGSLPVMAVPSSSTDLFAKLLSKLESTLPSSKIQELQPLFAAYKDGKVAKDAVMKQLRSVIGGDMLASVIHDVRD</sequence>
<evidence type="ECO:0000256" key="3">
    <source>
        <dbReference type="ARBA" id="ARBA00023016"/>
    </source>
</evidence>
<dbReference type="InterPro" id="IPR057823">
    <property type="entry name" value="WWE_RCD1"/>
</dbReference>
<dbReference type="PROSITE" id="PS51879">
    <property type="entry name" value="RST"/>
    <property type="match status" value="1"/>
</dbReference>
<dbReference type="PANTHER" id="PTHR32263:SF19">
    <property type="entry name" value="OS03G0230300 PROTEIN"/>
    <property type="match status" value="1"/>
</dbReference>
<proteinExistence type="predicted"/>
<feature type="domain" description="RST" evidence="8">
    <location>
        <begin position="405"/>
        <end position="472"/>
    </location>
</feature>
<evidence type="ECO:0000256" key="4">
    <source>
        <dbReference type="ARBA" id="ARBA00023242"/>
    </source>
</evidence>
<dbReference type="PANTHER" id="PTHR32263">
    <property type="entry name" value="INACTIVE POLY [ADP-RIBOSE] POLYMERASE SRO4-RELATED"/>
    <property type="match status" value="1"/>
</dbReference>
<gene>
    <name evidence="9" type="ORF">CEY00_Acc23856</name>
</gene>